<sequence length="101" mass="11215">MRPSLAVVFLAYTLVRVANDYIPQFGQFLTTKGLFTGALPVWLITAFEIVGGLLALGRCVWWLWLLLINASRGWFVGVCGRGGSEYSVNEKRIRQPPSVKG</sequence>
<feature type="transmembrane region" description="Helical" evidence="1">
    <location>
        <begin position="42"/>
        <end position="67"/>
    </location>
</feature>
<dbReference type="AlphaFoldDB" id="A0A1P9WW92"/>
<dbReference type="EMBL" id="CP014263">
    <property type="protein sequence ID" value="AQG79600.1"/>
    <property type="molecule type" value="Genomic_DNA"/>
</dbReference>
<reference evidence="2 3" key="1">
    <citation type="submission" date="2016-01" db="EMBL/GenBank/DDBJ databases">
        <authorList>
            <person name="Oliw E.H."/>
        </authorList>
    </citation>
    <scope>NUCLEOTIDE SEQUENCE [LARGE SCALE GENOMIC DNA]</scope>
    <source>
        <strain evidence="2 3">DY10</strain>
    </source>
</reference>
<proteinExistence type="predicted"/>
<accession>A0A1P9WW92</accession>
<keyword evidence="3" id="KW-1185">Reference proteome</keyword>
<keyword evidence="1" id="KW-0472">Membrane</keyword>
<gene>
    <name evidence="2" type="ORF">AWR27_09845</name>
</gene>
<keyword evidence="1" id="KW-0812">Transmembrane</keyword>
<dbReference type="KEGG" id="smon:AWR27_09845"/>
<evidence type="ECO:0000256" key="1">
    <source>
        <dbReference type="SAM" id="Phobius"/>
    </source>
</evidence>
<name>A0A1P9WW92_9BACT</name>
<dbReference type="RefSeq" id="WP_077131034.1">
    <property type="nucleotide sequence ID" value="NZ_CP014263.1"/>
</dbReference>
<organism evidence="2 3">
    <name type="scientific">Spirosoma montaniterrae</name>
    <dbReference type="NCBI Taxonomy" id="1178516"/>
    <lineage>
        <taxon>Bacteria</taxon>
        <taxon>Pseudomonadati</taxon>
        <taxon>Bacteroidota</taxon>
        <taxon>Cytophagia</taxon>
        <taxon>Cytophagales</taxon>
        <taxon>Cytophagaceae</taxon>
        <taxon>Spirosoma</taxon>
    </lineage>
</organism>
<protein>
    <recommendedName>
        <fullName evidence="4">DoxX family protein</fullName>
    </recommendedName>
</protein>
<evidence type="ECO:0000313" key="3">
    <source>
        <dbReference type="Proteomes" id="UP000187941"/>
    </source>
</evidence>
<keyword evidence="1" id="KW-1133">Transmembrane helix</keyword>
<evidence type="ECO:0008006" key="4">
    <source>
        <dbReference type="Google" id="ProtNLM"/>
    </source>
</evidence>
<dbReference type="Proteomes" id="UP000187941">
    <property type="component" value="Chromosome"/>
</dbReference>
<evidence type="ECO:0000313" key="2">
    <source>
        <dbReference type="EMBL" id="AQG79600.1"/>
    </source>
</evidence>